<protein>
    <submittedName>
        <fullName evidence="6">Uncharacterized protein</fullName>
    </submittedName>
</protein>
<dbReference type="GO" id="GO:0005634">
    <property type="term" value="C:nucleus"/>
    <property type="evidence" value="ECO:0007669"/>
    <property type="project" value="UniProtKB-SubCell"/>
</dbReference>
<dbReference type="PANTHER" id="PTHR13556">
    <property type="entry name" value="TRANSCRIPTIONAL ADAPTER 3-RELATED"/>
    <property type="match status" value="1"/>
</dbReference>
<keyword evidence="7" id="KW-1185">Reference proteome</keyword>
<organism evidence="6 7">
    <name type="scientific">Callosobruchus maculatus</name>
    <name type="common">Southern cowpea weevil</name>
    <name type="synonym">Pulse bruchid</name>
    <dbReference type="NCBI Taxonomy" id="64391"/>
    <lineage>
        <taxon>Eukaryota</taxon>
        <taxon>Metazoa</taxon>
        <taxon>Ecdysozoa</taxon>
        <taxon>Arthropoda</taxon>
        <taxon>Hexapoda</taxon>
        <taxon>Insecta</taxon>
        <taxon>Pterygota</taxon>
        <taxon>Neoptera</taxon>
        <taxon>Endopterygota</taxon>
        <taxon>Coleoptera</taxon>
        <taxon>Polyphaga</taxon>
        <taxon>Cucujiformia</taxon>
        <taxon>Chrysomeloidea</taxon>
        <taxon>Chrysomelidae</taxon>
        <taxon>Bruchinae</taxon>
        <taxon>Bruchini</taxon>
        <taxon>Callosobruchus</taxon>
    </lineage>
</organism>
<sequence length="201" mass="23080">RLVETFGTPQIQKLLAATIEEKILSVLPKGNTPNGGIRPFKFKACEVLKSSNNNHKLGTCLDRRLRKELTEQGILSLEDLAKTAPEDEIMMEIKKCQQELKTMNKYNIEELTKLKAIALDDLRCNELKEQLEKVDKQVLDLYNKILVARKTAQTQDGDEFDRAVFNEQITKEFEAQADTLLKQQIHLNNESNGMTEMHMLY</sequence>
<dbReference type="PANTHER" id="PTHR13556:SF2">
    <property type="entry name" value="TRANSCRIPTIONAL ADAPTER 3"/>
    <property type="match status" value="1"/>
</dbReference>
<comment type="similarity">
    <text evidence="2">Belongs to the NGG1 family.</text>
</comment>
<gene>
    <name evidence="6" type="ORF">CALMAC_LOCUS17152</name>
</gene>
<dbReference type="OrthoDB" id="1232at2759"/>
<evidence type="ECO:0000313" key="6">
    <source>
        <dbReference type="EMBL" id="VEN58958.1"/>
    </source>
</evidence>
<comment type="subcellular location">
    <subcellularLocation>
        <location evidence="1">Nucleus</location>
    </subcellularLocation>
</comment>
<proteinExistence type="inferred from homology"/>
<dbReference type="InterPro" id="IPR019340">
    <property type="entry name" value="Histone_AcTrfase_su3"/>
</dbReference>
<evidence type="ECO:0000256" key="5">
    <source>
        <dbReference type="ARBA" id="ARBA00023242"/>
    </source>
</evidence>
<keyword evidence="4" id="KW-0804">Transcription</keyword>
<keyword evidence="5" id="KW-0539">Nucleus</keyword>
<reference evidence="6 7" key="1">
    <citation type="submission" date="2019-01" db="EMBL/GenBank/DDBJ databases">
        <authorList>
            <person name="Sayadi A."/>
        </authorList>
    </citation>
    <scope>NUCLEOTIDE SEQUENCE [LARGE SCALE GENOMIC DNA]</scope>
</reference>
<dbReference type="GO" id="GO:0006357">
    <property type="term" value="P:regulation of transcription by RNA polymerase II"/>
    <property type="evidence" value="ECO:0007669"/>
    <property type="project" value="TreeGrafter"/>
</dbReference>
<evidence type="ECO:0000313" key="7">
    <source>
        <dbReference type="Proteomes" id="UP000410492"/>
    </source>
</evidence>
<feature type="non-terminal residue" evidence="6">
    <location>
        <position position="1"/>
    </location>
</feature>
<dbReference type="GO" id="GO:0003713">
    <property type="term" value="F:transcription coactivator activity"/>
    <property type="evidence" value="ECO:0007669"/>
    <property type="project" value="TreeGrafter"/>
</dbReference>
<evidence type="ECO:0000256" key="4">
    <source>
        <dbReference type="ARBA" id="ARBA00023163"/>
    </source>
</evidence>
<evidence type="ECO:0000256" key="2">
    <source>
        <dbReference type="ARBA" id="ARBA00005330"/>
    </source>
</evidence>
<evidence type="ECO:0000256" key="1">
    <source>
        <dbReference type="ARBA" id="ARBA00004123"/>
    </source>
</evidence>
<dbReference type="GO" id="GO:0000124">
    <property type="term" value="C:SAGA complex"/>
    <property type="evidence" value="ECO:0007669"/>
    <property type="project" value="TreeGrafter"/>
</dbReference>
<dbReference type="AlphaFoldDB" id="A0A653DG43"/>
<dbReference type="EMBL" id="CAACVG010011839">
    <property type="protein sequence ID" value="VEN58958.1"/>
    <property type="molecule type" value="Genomic_DNA"/>
</dbReference>
<dbReference type="Pfam" id="PF10198">
    <property type="entry name" value="Ada3"/>
    <property type="match status" value="1"/>
</dbReference>
<accession>A0A653DG43</accession>
<keyword evidence="3" id="KW-0805">Transcription regulation</keyword>
<dbReference type="Proteomes" id="UP000410492">
    <property type="component" value="Unassembled WGS sequence"/>
</dbReference>
<evidence type="ECO:0000256" key="3">
    <source>
        <dbReference type="ARBA" id="ARBA00023015"/>
    </source>
</evidence>
<name>A0A653DG43_CALMS</name>